<dbReference type="Pfam" id="PF01614">
    <property type="entry name" value="IclR_C"/>
    <property type="match status" value="1"/>
</dbReference>
<dbReference type="Gene3D" id="1.10.10.10">
    <property type="entry name" value="Winged helix-like DNA-binding domain superfamily/Winged helix DNA-binding domain"/>
    <property type="match status" value="1"/>
</dbReference>
<dbReference type="RefSeq" id="WP_183126317.1">
    <property type="nucleotide sequence ID" value="NZ_JACJHR010000072.1"/>
</dbReference>
<reference evidence="6 7" key="1">
    <citation type="submission" date="2020-08" db="EMBL/GenBank/DDBJ databases">
        <title>Amycolatopsis echigonensis JCM 21831.</title>
        <authorList>
            <person name="Tedsree N."/>
            <person name="Kuncharoen N."/>
            <person name="Likhitwitayawuid K."/>
            <person name="Tanasupawat S."/>
        </authorList>
    </citation>
    <scope>NUCLEOTIDE SEQUENCE [LARGE SCALE GENOMIC DNA]</scope>
    <source>
        <strain evidence="6 7">JCM 21831</strain>
    </source>
</reference>
<dbReference type="PANTHER" id="PTHR30136:SF24">
    <property type="entry name" value="HTH-TYPE TRANSCRIPTIONAL REPRESSOR ALLR"/>
    <property type="match status" value="1"/>
</dbReference>
<dbReference type="AlphaFoldDB" id="A0A8E2B8G9"/>
<evidence type="ECO:0000313" key="7">
    <source>
        <dbReference type="Proteomes" id="UP000550260"/>
    </source>
</evidence>
<keyword evidence="2" id="KW-0238">DNA-binding</keyword>
<evidence type="ECO:0000313" key="6">
    <source>
        <dbReference type="EMBL" id="MBB2504405.1"/>
    </source>
</evidence>
<dbReference type="SUPFAM" id="SSF55781">
    <property type="entry name" value="GAF domain-like"/>
    <property type="match status" value="1"/>
</dbReference>
<dbReference type="PANTHER" id="PTHR30136">
    <property type="entry name" value="HELIX-TURN-HELIX TRANSCRIPTIONAL REGULATOR, ICLR FAMILY"/>
    <property type="match status" value="1"/>
</dbReference>
<feature type="domain" description="IclR-ED" evidence="5">
    <location>
        <begin position="53"/>
        <end position="242"/>
    </location>
</feature>
<name>A0A8E2B8G9_9PSEU</name>
<dbReference type="GO" id="GO:0045892">
    <property type="term" value="P:negative regulation of DNA-templated transcription"/>
    <property type="evidence" value="ECO:0007669"/>
    <property type="project" value="TreeGrafter"/>
</dbReference>
<keyword evidence="3" id="KW-0804">Transcription</keyword>
<sequence>MDRTLEIIDILVDRGEVGVSEVAEQLCVAPSTIHRVLETLGRRMFVVQDEDTRRYRPGPRMVAMSAEIELVARSRRLVEALGRTTGMTAHMSVLDGPDARYIHHWTPKARRAIGNRVGTRMPAHVTSAGKALLSFSTPEQIRKMFPHRSLPKPTPAAIGDRQALLEELQTVRRVGYARNVQESERGVVGFARPVANSGALVAISVSAWLTDLPRCGRDSEREKRIADALFEAGRGLQSVYTRH</sequence>
<dbReference type="Gene3D" id="3.30.450.40">
    <property type="match status" value="1"/>
</dbReference>
<dbReference type="GO" id="GO:0003677">
    <property type="term" value="F:DNA binding"/>
    <property type="evidence" value="ECO:0007669"/>
    <property type="project" value="UniProtKB-KW"/>
</dbReference>
<dbReference type="Pfam" id="PF09339">
    <property type="entry name" value="HTH_IclR"/>
    <property type="match status" value="1"/>
</dbReference>
<evidence type="ECO:0000256" key="3">
    <source>
        <dbReference type="ARBA" id="ARBA00023163"/>
    </source>
</evidence>
<dbReference type="Proteomes" id="UP000550260">
    <property type="component" value="Unassembled WGS sequence"/>
</dbReference>
<dbReference type="SUPFAM" id="SSF46785">
    <property type="entry name" value="Winged helix' DNA-binding domain"/>
    <property type="match status" value="1"/>
</dbReference>
<dbReference type="EMBL" id="JACJHR010000072">
    <property type="protein sequence ID" value="MBB2504405.1"/>
    <property type="molecule type" value="Genomic_DNA"/>
</dbReference>
<accession>A0A8E2B8G9</accession>
<dbReference type="GO" id="GO:0003700">
    <property type="term" value="F:DNA-binding transcription factor activity"/>
    <property type="evidence" value="ECO:0007669"/>
    <property type="project" value="TreeGrafter"/>
</dbReference>
<dbReference type="PROSITE" id="PS51077">
    <property type="entry name" value="HTH_ICLR"/>
    <property type="match status" value="1"/>
</dbReference>
<organism evidence="6 7">
    <name type="scientific">Amycolatopsis echigonensis</name>
    <dbReference type="NCBI Taxonomy" id="2576905"/>
    <lineage>
        <taxon>Bacteria</taxon>
        <taxon>Bacillati</taxon>
        <taxon>Actinomycetota</taxon>
        <taxon>Actinomycetes</taxon>
        <taxon>Pseudonocardiales</taxon>
        <taxon>Pseudonocardiaceae</taxon>
        <taxon>Amycolatopsis</taxon>
    </lineage>
</organism>
<dbReference type="InterPro" id="IPR014757">
    <property type="entry name" value="Tscrpt_reg_IclR_C"/>
</dbReference>
<evidence type="ECO:0000259" key="5">
    <source>
        <dbReference type="PROSITE" id="PS51078"/>
    </source>
</evidence>
<dbReference type="InterPro" id="IPR029016">
    <property type="entry name" value="GAF-like_dom_sf"/>
</dbReference>
<dbReference type="InterPro" id="IPR050707">
    <property type="entry name" value="HTH_MetabolicPath_Reg"/>
</dbReference>
<evidence type="ECO:0000256" key="2">
    <source>
        <dbReference type="ARBA" id="ARBA00023125"/>
    </source>
</evidence>
<proteinExistence type="predicted"/>
<feature type="domain" description="HTH iclR-type" evidence="4">
    <location>
        <begin position="1"/>
        <end position="59"/>
    </location>
</feature>
<evidence type="ECO:0000256" key="1">
    <source>
        <dbReference type="ARBA" id="ARBA00023015"/>
    </source>
</evidence>
<protein>
    <submittedName>
        <fullName evidence="6">IclR family transcriptional regulator</fullName>
    </submittedName>
</protein>
<keyword evidence="1" id="KW-0805">Transcription regulation</keyword>
<evidence type="ECO:0000259" key="4">
    <source>
        <dbReference type="PROSITE" id="PS51077"/>
    </source>
</evidence>
<comment type="caution">
    <text evidence="6">The sequence shown here is derived from an EMBL/GenBank/DDBJ whole genome shotgun (WGS) entry which is preliminary data.</text>
</comment>
<gene>
    <name evidence="6" type="ORF">H5411_35340</name>
</gene>
<dbReference type="InterPro" id="IPR036388">
    <property type="entry name" value="WH-like_DNA-bd_sf"/>
</dbReference>
<dbReference type="InterPro" id="IPR005471">
    <property type="entry name" value="Tscrpt_reg_IclR_N"/>
</dbReference>
<dbReference type="InterPro" id="IPR036390">
    <property type="entry name" value="WH_DNA-bd_sf"/>
</dbReference>
<dbReference type="PROSITE" id="PS51078">
    <property type="entry name" value="ICLR_ED"/>
    <property type="match status" value="1"/>
</dbReference>